<sequence>MDVAIDKAGQCVGFGMVIPDSEGFIMIASSQKVTSTYSPQIAEAVAIQQGIQMACDSSLHPLMLESNANVGMIFL</sequence>
<dbReference type="InterPro" id="IPR002156">
    <property type="entry name" value="RNaseH_domain"/>
</dbReference>
<dbReference type="GO" id="GO:0004523">
    <property type="term" value="F:RNA-DNA hybrid ribonuclease activity"/>
    <property type="evidence" value="ECO:0007669"/>
    <property type="project" value="InterPro"/>
</dbReference>
<dbReference type="EMBL" id="VAHF01000004">
    <property type="protein sequence ID" value="TXG63844.1"/>
    <property type="molecule type" value="Genomic_DNA"/>
</dbReference>
<reference evidence="3" key="1">
    <citation type="journal article" date="2019" name="Gigascience">
        <title>De novo genome assembly of the endangered Acer yangbiense, a plant species with extremely small populations endemic to Yunnan Province, China.</title>
        <authorList>
            <person name="Yang J."/>
            <person name="Wariss H.M."/>
            <person name="Tao L."/>
            <person name="Zhang R."/>
            <person name="Yun Q."/>
            <person name="Hollingsworth P."/>
            <person name="Dao Z."/>
            <person name="Luo G."/>
            <person name="Guo H."/>
            <person name="Ma Y."/>
            <person name="Sun W."/>
        </authorList>
    </citation>
    <scope>NUCLEOTIDE SEQUENCE [LARGE SCALE GENOMIC DNA]</scope>
    <source>
        <strain evidence="3">cv. Malutang</strain>
    </source>
</reference>
<name>A0A5C7I433_9ROSI</name>
<keyword evidence="3" id="KW-1185">Reference proteome</keyword>
<evidence type="ECO:0000259" key="1">
    <source>
        <dbReference type="Pfam" id="PF13456"/>
    </source>
</evidence>
<comment type="caution">
    <text evidence="2">The sequence shown here is derived from an EMBL/GenBank/DDBJ whole genome shotgun (WGS) entry which is preliminary data.</text>
</comment>
<accession>A0A5C7I433</accession>
<feature type="domain" description="RNase H type-1" evidence="1">
    <location>
        <begin position="8"/>
        <end position="67"/>
    </location>
</feature>
<proteinExistence type="predicted"/>
<dbReference type="Pfam" id="PF13456">
    <property type="entry name" value="RVT_3"/>
    <property type="match status" value="1"/>
</dbReference>
<dbReference type="GO" id="GO:0003676">
    <property type="term" value="F:nucleic acid binding"/>
    <property type="evidence" value="ECO:0007669"/>
    <property type="project" value="InterPro"/>
</dbReference>
<dbReference type="AlphaFoldDB" id="A0A5C7I433"/>
<gene>
    <name evidence="2" type="ORF">EZV62_010838</name>
</gene>
<dbReference type="OrthoDB" id="1906820at2759"/>
<dbReference type="Proteomes" id="UP000323000">
    <property type="component" value="Chromosome 4"/>
</dbReference>
<evidence type="ECO:0000313" key="2">
    <source>
        <dbReference type="EMBL" id="TXG63844.1"/>
    </source>
</evidence>
<evidence type="ECO:0000313" key="3">
    <source>
        <dbReference type="Proteomes" id="UP000323000"/>
    </source>
</evidence>
<protein>
    <recommendedName>
        <fullName evidence="1">RNase H type-1 domain-containing protein</fullName>
    </recommendedName>
</protein>
<organism evidence="2 3">
    <name type="scientific">Acer yangbiense</name>
    <dbReference type="NCBI Taxonomy" id="1000413"/>
    <lineage>
        <taxon>Eukaryota</taxon>
        <taxon>Viridiplantae</taxon>
        <taxon>Streptophyta</taxon>
        <taxon>Embryophyta</taxon>
        <taxon>Tracheophyta</taxon>
        <taxon>Spermatophyta</taxon>
        <taxon>Magnoliopsida</taxon>
        <taxon>eudicotyledons</taxon>
        <taxon>Gunneridae</taxon>
        <taxon>Pentapetalae</taxon>
        <taxon>rosids</taxon>
        <taxon>malvids</taxon>
        <taxon>Sapindales</taxon>
        <taxon>Sapindaceae</taxon>
        <taxon>Hippocastanoideae</taxon>
        <taxon>Acereae</taxon>
        <taxon>Acer</taxon>
    </lineage>
</organism>